<reference evidence="9 10" key="1">
    <citation type="submission" date="2020-12" db="EMBL/GenBank/DDBJ databases">
        <authorList>
            <person name="Zhou J."/>
        </authorList>
    </citation>
    <scope>NUCLEOTIDE SEQUENCE [LARGE SCALE GENOMIC DNA]</scope>
    <source>
        <strain evidence="9 10">CCUG 61299</strain>
    </source>
</reference>
<gene>
    <name evidence="9" type="ORF">JG540_02060</name>
</gene>
<evidence type="ECO:0000256" key="2">
    <source>
        <dbReference type="ARBA" id="ARBA00007362"/>
    </source>
</evidence>
<dbReference type="InterPro" id="IPR051258">
    <property type="entry name" value="Diverse_Substrate_Transporter"/>
</dbReference>
<evidence type="ECO:0000313" key="10">
    <source>
        <dbReference type="Proteomes" id="UP000595895"/>
    </source>
</evidence>
<accession>A0A7T7MA17</accession>
<feature type="transmembrane region" description="Helical" evidence="7">
    <location>
        <begin position="101"/>
        <end position="123"/>
    </location>
</feature>
<feature type="domain" description="EamA" evidence="8">
    <location>
        <begin position="154"/>
        <end position="285"/>
    </location>
</feature>
<evidence type="ECO:0000259" key="8">
    <source>
        <dbReference type="Pfam" id="PF00892"/>
    </source>
</evidence>
<feature type="transmembrane region" description="Helical" evidence="7">
    <location>
        <begin position="44"/>
        <end position="64"/>
    </location>
</feature>
<feature type="domain" description="EamA" evidence="8">
    <location>
        <begin position="19"/>
        <end position="145"/>
    </location>
</feature>
<evidence type="ECO:0000256" key="1">
    <source>
        <dbReference type="ARBA" id="ARBA00004651"/>
    </source>
</evidence>
<dbReference type="Pfam" id="PF00892">
    <property type="entry name" value="EamA"/>
    <property type="match status" value="2"/>
</dbReference>
<feature type="transmembrane region" description="Helical" evidence="7">
    <location>
        <begin position="245"/>
        <end position="264"/>
    </location>
</feature>
<feature type="transmembrane region" description="Helical" evidence="7">
    <location>
        <begin position="130"/>
        <end position="151"/>
    </location>
</feature>
<evidence type="ECO:0000256" key="3">
    <source>
        <dbReference type="ARBA" id="ARBA00022475"/>
    </source>
</evidence>
<dbReference type="RefSeq" id="WP_200276524.1">
    <property type="nucleotide sequence ID" value="NZ_CP066802.1"/>
</dbReference>
<dbReference type="InterPro" id="IPR037185">
    <property type="entry name" value="EmrE-like"/>
</dbReference>
<evidence type="ECO:0000256" key="4">
    <source>
        <dbReference type="ARBA" id="ARBA00022692"/>
    </source>
</evidence>
<sequence>MSVKSSNSGTPFSQLAPGLVLVAVALVWGSSFTLTKDLLARLPALDFLGLRFGIAAVLGAVALLPRLRRADAGTWGRGLALGGIYGVSQVLQTYGLERASASVSGFLTALYVVGTPLVAWMLWRIRPARSTLLAVLLALAGAAVLGLSGLHVGLGELLLVGGAVGYSFHVALMGRWSVGRDAMALGAIQMIALGVLHLLLALPGGVVLPQGPREWGLLLFLSVVVGLVALLGQTWAQAHMEAARAAVIMALEPVFSAAFAVVLGGEPVTVRLLVGGSLIFAASVVAELAPLIRRRRLVADLRALGTSAPTYG</sequence>
<dbReference type="PANTHER" id="PTHR42920:SF5">
    <property type="entry name" value="EAMA DOMAIN-CONTAINING PROTEIN"/>
    <property type="match status" value="1"/>
</dbReference>
<protein>
    <submittedName>
        <fullName evidence="9">DMT family transporter</fullName>
    </submittedName>
</protein>
<feature type="transmembrane region" description="Helical" evidence="7">
    <location>
        <begin position="270"/>
        <end position="292"/>
    </location>
</feature>
<dbReference type="SUPFAM" id="SSF103481">
    <property type="entry name" value="Multidrug resistance efflux transporter EmrE"/>
    <property type="match status" value="2"/>
</dbReference>
<keyword evidence="5 7" id="KW-1133">Transmembrane helix</keyword>
<comment type="similarity">
    <text evidence="2">Belongs to the EamA transporter family.</text>
</comment>
<feature type="transmembrane region" description="Helical" evidence="7">
    <location>
        <begin position="190"/>
        <end position="209"/>
    </location>
</feature>
<dbReference type="Proteomes" id="UP000595895">
    <property type="component" value="Chromosome"/>
</dbReference>
<feature type="transmembrane region" description="Helical" evidence="7">
    <location>
        <begin position="215"/>
        <end position="233"/>
    </location>
</feature>
<dbReference type="AlphaFoldDB" id="A0A7T7MA17"/>
<dbReference type="InterPro" id="IPR000620">
    <property type="entry name" value="EamA_dom"/>
</dbReference>
<feature type="transmembrane region" description="Helical" evidence="7">
    <location>
        <begin position="12"/>
        <end position="32"/>
    </location>
</feature>
<organism evidence="9 10">
    <name type="scientific">Actinomyces weissii</name>
    <dbReference type="NCBI Taxonomy" id="675090"/>
    <lineage>
        <taxon>Bacteria</taxon>
        <taxon>Bacillati</taxon>
        <taxon>Actinomycetota</taxon>
        <taxon>Actinomycetes</taxon>
        <taxon>Actinomycetales</taxon>
        <taxon>Actinomycetaceae</taxon>
        <taxon>Actinomyces</taxon>
    </lineage>
</organism>
<evidence type="ECO:0000313" key="9">
    <source>
        <dbReference type="EMBL" id="QQM67689.1"/>
    </source>
</evidence>
<keyword evidence="10" id="KW-1185">Reference proteome</keyword>
<evidence type="ECO:0000256" key="6">
    <source>
        <dbReference type="ARBA" id="ARBA00023136"/>
    </source>
</evidence>
<evidence type="ECO:0000256" key="7">
    <source>
        <dbReference type="SAM" id="Phobius"/>
    </source>
</evidence>
<keyword evidence="6 7" id="KW-0472">Membrane</keyword>
<name>A0A7T7MA17_9ACTO</name>
<dbReference type="EMBL" id="CP066802">
    <property type="protein sequence ID" value="QQM67689.1"/>
    <property type="molecule type" value="Genomic_DNA"/>
</dbReference>
<comment type="subcellular location">
    <subcellularLocation>
        <location evidence="1">Cell membrane</location>
        <topology evidence="1">Multi-pass membrane protein</topology>
    </subcellularLocation>
</comment>
<dbReference type="KEGG" id="awe:JG540_02060"/>
<evidence type="ECO:0000256" key="5">
    <source>
        <dbReference type="ARBA" id="ARBA00022989"/>
    </source>
</evidence>
<keyword evidence="4 7" id="KW-0812">Transmembrane</keyword>
<dbReference type="GO" id="GO:0005886">
    <property type="term" value="C:plasma membrane"/>
    <property type="evidence" value="ECO:0007669"/>
    <property type="project" value="UniProtKB-SubCell"/>
</dbReference>
<keyword evidence="3" id="KW-1003">Cell membrane</keyword>
<dbReference type="PANTHER" id="PTHR42920">
    <property type="entry name" value="OS03G0707200 PROTEIN-RELATED"/>
    <property type="match status" value="1"/>
</dbReference>
<feature type="transmembrane region" description="Helical" evidence="7">
    <location>
        <begin position="157"/>
        <end position="178"/>
    </location>
</feature>
<proteinExistence type="inferred from homology"/>